<dbReference type="EMBL" id="PCSQ01000041">
    <property type="protein sequence ID" value="PIP52460.1"/>
    <property type="molecule type" value="Genomic_DNA"/>
</dbReference>
<dbReference type="Gene3D" id="3.40.1190.20">
    <property type="match status" value="1"/>
</dbReference>
<accession>A0A2H0B5X6</accession>
<dbReference type="AlphaFoldDB" id="A0A2H0B5X6"/>
<dbReference type="InterPro" id="IPR029056">
    <property type="entry name" value="Ribokinase-like"/>
</dbReference>
<evidence type="ECO:0000313" key="1">
    <source>
        <dbReference type="EMBL" id="PIP52460.1"/>
    </source>
</evidence>
<dbReference type="Proteomes" id="UP000231081">
    <property type="component" value="Unassembled WGS sequence"/>
</dbReference>
<sequence length="47" mass="5503">MELPVCGRMGALAAAYTVEKFGTQTHHFTLAQFKKRYIINFNHELRY</sequence>
<gene>
    <name evidence="1" type="ORF">COX09_01430</name>
</gene>
<evidence type="ECO:0000313" key="2">
    <source>
        <dbReference type="Proteomes" id="UP000231081"/>
    </source>
</evidence>
<name>A0A2H0B5X6_9BACT</name>
<proteinExistence type="predicted"/>
<protein>
    <submittedName>
        <fullName evidence="1">Uncharacterized protein</fullName>
    </submittedName>
</protein>
<comment type="caution">
    <text evidence="1">The sequence shown here is derived from an EMBL/GenBank/DDBJ whole genome shotgun (WGS) entry which is preliminary data.</text>
</comment>
<reference evidence="1 2" key="1">
    <citation type="submission" date="2017-09" db="EMBL/GenBank/DDBJ databases">
        <title>Depth-based differentiation of microbial function through sediment-hosted aquifers and enrichment of novel symbionts in the deep terrestrial subsurface.</title>
        <authorList>
            <person name="Probst A.J."/>
            <person name="Ladd B."/>
            <person name="Jarett J.K."/>
            <person name="Geller-Mcgrath D.E."/>
            <person name="Sieber C.M."/>
            <person name="Emerson J.B."/>
            <person name="Anantharaman K."/>
            <person name="Thomas B.C."/>
            <person name="Malmstrom R."/>
            <person name="Stieglmeier M."/>
            <person name="Klingl A."/>
            <person name="Woyke T."/>
            <person name="Ryan C.M."/>
            <person name="Banfield J.F."/>
        </authorList>
    </citation>
    <scope>NUCLEOTIDE SEQUENCE [LARGE SCALE GENOMIC DNA]</scope>
    <source>
        <strain evidence="1">CG23_combo_of_CG06-09_8_20_14_all_47_9</strain>
    </source>
</reference>
<organism evidence="1 2">
    <name type="scientific">Candidatus Beckwithbacteria bacterium CG23_combo_of_CG06-09_8_20_14_all_47_9</name>
    <dbReference type="NCBI Taxonomy" id="1974498"/>
    <lineage>
        <taxon>Bacteria</taxon>
        <taxon>Candidatus Beckwithiibacteriota</taxon>
    </lineage>
</organism>